<feature type="compositionally biased region" description="Polar residues" evidence="1">
    <location>
        <begin position="1056"/>
        <end position="1073"/>
    </location>
</feature>
<proteinExistence type="predicted"/>
<evidence type="ECO:0000256" key="1">
    <source>
        <dbReference type="SAM" id="MobiDB-lite"/>
    </source>
</evidence>
<feature type="region of interest" description="Disordered" evidence="1">
    <location>
        <begin position="1043"/>
        <end position="1080"/>
    </location>
</feature>
<keyword evidence="5" id="KW-1185">Reference proteome</keyword>
<feature type="compositionally biased region" description="Polar residues" evidence="1">
    <location>
        <begin position="396"/>
        <end position="406"/>
    </location>
</feature>
<dbReference type="GO" id="GO:0007224">
    <property type="term" value="P:smoothened signaling pathway"/>
    <property type="evidence" value="ECO:0007669"/>
    <property type="project" value="TreeGrafter"/>
</dbReference>
<evidence type="ECO:0000259" key="3">
    <source>
        <dbReference type="Pfam" id="PF25775"/>
    </source>
</evidence>
<dbReference type="GO" id="GO:0031023">
    <property type="term" value="P:microtubule organizing center organization"/>
    <property type="evidence" value="ECO:0007669"/>
    <property type="project" value="TreeGrafter"/>
</dbReference>
<dbReference type="InterPro" id="IPR057655">
    <property type="entry name" value="STIL_CC"/>
</dbReference>
<feature type="domain" description="STIL coiled coil region" evidence="3">
    <location>
        <begin position="634"/>
        <end position="662"/>
    </location>
</feature>
<dbReference type="Pfam" id="PF25775">
    <property type="entry name" value="CC_STIL"/>
    <property type="match status" value="1"/>
</dbReference>
<dbReference type="GO" id="GO:0005815">
    <property type="term" value="C:microtubule organizing center"/>
    <property type="evidence" value="ECO:0007669"/>
    <property type="project" value="TreeGrafter"/>
</dbReference>
<evidence type="ECO:0000259" key="2">
    <source>
        <dbReference type="Pfam" id="PF15253"/>
    </source>
</evidence>
<dbReference type="Proteomes" id="UP000694422">
    <property type="component" value="Unplaced"/>
</dbReference>
<reference evidence="4" key="2">
    <citation type="submission" date="2025-09" db="UniProtKB">
        <authorList>
            <consortium name="Ensembl"/>
        </authorList>
    </citation>
    <scope>IDENTIFICATION</scope>
</reference>
<feature type="compositionally biased region" description="Polar residues" evidence="1">
    <location>
        <begin position="420"/>
        <end position="431"/>
    </location>
</feature>
<feature type="domain" description="STIL N-terminal" evidence="2">
    <location>
        <begin position="33"/>
        <end position="165"/>
    </location>
</feature>
<dbReference type="PANTHER" id="PTHR15128:SF0">
    <property type="entry name" value="SCL-INTERRUPTING LOCUS PROTEIN"/>
    <property type="match status" value="1"/>
</dbReference>
<evidence type="ECO:0000313" key="4">
    <source>
        <dbReference type="Ensembl" id="ENSSDAP00000012959.1"/>
    </source>
</evidence>
<dbReference type="InterPro" id="IPR058559">
    <property type="entry name" value="PRM_STIL"/>
</dbReference>
<dbReference type="Ensembl" id="ENSSDAT00000014665.1">
    <property type="protein sequence ID" value="ENSSDAP00000012959.1"/>
    <property type="gene ID" value="ENSSDAG00000011562.1"/>
</dbReference>
<dbReference type="Pfam" id="PF15253">
    <property type="entry name" value="STIL_N"/>
    <property type="match status" value="3"/>
</dbReference>
<protein>
    <submittedName>
        <fullName evidence="4">STIL centriolar assembly protein</fullName>
    </submittedName>
</protein>
<dbReference type="GO" id="GO:0071539">
    <property type="term" value="P:protein localization to centrosome"/>
    <property type="evidence" value="ECO:0007669"/>
    <property type="project" value="TreeGrafter"/>
</dbReference>
<dbReference type="InterPro" id="IPR026123">
    <property type="entry name" value="STIL"/>
</dbReference>
<feature type="domain" description="STIL N-terminal" evidence="2">
    <location>
        <begin position="219"/>
        <end position="284"/>
    </location>
</feature>
<accession>A0A8C9PSM9</accession>
<reference evidence="4" key="1">
    <citation type="submission" date="2025-08" db="UniProtKB">
        <authorList>
            <consortium name="Ensembl"/>
        </authorList>
    </citation>
    <scope>IDENTIFICATION</scope>
</reference>
<dbReference type="AlphaFoldDB" id="A0A8C9PSM9"/>
<organism evidence="4 5">
    <name type="scientific">Spermophilus dauricus</name>
    <name type="common">Daurian ground squirrel</name>
    <dbReference type="NCBI Taxonomy" id="99837"/>
    <lineage>
        <taxon>Eukaryota</taxon>
        <taxon>Metazoa</taxon>
        <taxon>Chordata</taxon>
        <taxon>Craniata</taxon>
        <taxon>Vertebrata</taxon>
        <taxon>Euteleostomi</taxon>
        <taxon>Mammalia</taxon>
        <taxon>Eutheria</taxon>
        <taxon>Euarchontoglires</taxon>
        <taxon>Glires</taxon>
        <taxon>Rodentia</taxon>
        <taxon>Sciuromorpha</taxon>
        <taxon>Sciuridae</taxon>
        <taxon>Xerinae</taxon>
        <taxon>Marmotini</taxon>
        <taxon>Spermophilus</taxon>
    </lineage>
</organism>
<dbReference type="InterPro" id="IPR057731">
    <property type="entry name" value="STIL_N"/>
</dbReference>
<dbReference type="Pfam" id="PF26399">
    <property type="entry name" value="PRM_STIL"/>
    <property type="match status" value="1"/>
</dbReference>
<sequence>MESIYPLARPQMNTRFPSSKIVPFHFPPSKYALWNPMPIGDFIYLHLNHYRNPKLVVTEKTLRLAYRHAKQNKKNVPCFLLGSLTVDEDEEGVTLIVDRFDPGREVPECLERTPTASLPGDFVIFCKVHTQGCCSRELIVHDIDDFSSTFKALQHHVCSKDSLDCALARNLSSNWNISQVQGTYKYGYLTMDETRKLLLLLESDPKVCSLPLVGIQICEPEFYECLPCDDKVPELRFHLLTSKETLHLFNNVEPSDKNQIHFELSTESQDTETEFFSKFSKSLSTKSSSQKLSLGKIPVNDHDSGVEDEDFSPRPIPSPHPVSQKISKIQPLVPELSLVLDGNFIESNHMLNPLETVNTENSPLLIQHSEHLKAMKPELYDEKHSPEAEPGESSLKGISSQFNQDGASLRSKSKTDSKVRQPSTCNIGNSHFRNKSVPPSSFNVPPPDITEKLQAVSAGNVQKEEYPLRPSTFNSRQSSLAPQSHPHNFVFSPHNSGRPIEVQVPAPPLPTYYSTNVCSCYQHHGHIQYSPINSWQGVNTVGSIQDLQSEALQKHSLIHPSGCPALCHKAFYSSSSPVALRPQGGMDSCSPHNNVEPSPVARPSHIDSCNPHPCAVCMHTTKTESDNGMMGLSPDAYRFVTEQDRQLRLLQAQIQRLLEAQSLKPGSPKTTIVEDTVQATKQMELVSMEAQSSPGSHMKKSVSIAVSTGASLFWNAPGDDQDSQLKQDDTKISSEDMNFSVDINNEVTSPPGSASSLREVDIPSFEESNIAVEEFNQPVNESSSSSDVRKEPDVPIFFPNALLAESMSMCLQTRPTEGANTNTETSEKPKIEQVMQPLSHQPSDNQNIYQDLLGQVNHLLSNSSKETEQSSTKAVLISHECTRTQNVYHTKKKKHSSGLVDKDCVLNATLKQLRSLGVKIDSPTKVKKNSHKVDQASVLACISPEAVISGLNYMSFANVGMSGLSPTGVDLSMEANAIALKYLNENQLSQLSLTRSNQNNCDSSFSLLHINTDKNTVGLSLISPSNMSFATKKYLKRYGLIQSSDNSGDEEDPPTSADSMSNHSLNQTPTSIPAQVGHQKEPLRNTYETTNCYNCESMDTNTDVPVLRNITNEVVQPKVTQQLKENPAFLLKNLRPGPAVNLRPAKAEFTQHPEKENERDVPIFPESLQPSETLKQMNSMNSVGTFLDVKRLRQLPKLF</sequence>
<dbReference type="PANTHER" id="PTHR15128">
    <property type="entry name" value="TAL1 SCL INTERRUPTING LOCUS"/>
    <property type="match status" value="1"/>
</dbReference>
<evidence type="ECO:0000313" key="5">
    <source>
        <dbReference type="Proteomes" id="UP000694422"/>
    </source>
</evidence>
<feature type="domain" description="STIL N-terminal" evidence="2">
    <location>
        <begin position="166"/>
        <end position="218"/>
    </location>
</feature>
<name>A0A8C9PSM9_SPEDA</name>
<dbReference type="GO" id="GO:0007052">
    <property type="term" value="P:mitotic spindle organization"/>
    <property type="evidence" value="ECO:0007669"/>
    <property type="project" value="TreeGrafter"/>
</dbReference>
<feature type="region of interest" description="Disordered" evidence="1">
    <location>
        <begin position="379"/>
        <end position="448"/>
    </location>
</feature>
<feature type="region of interest" description="Disordered" evidence="1">
    <location>
        <begin position="292"/>
        <end position="323"/>
    </location>
</feature>